<feature type="transmembrane region" description="Helical" evidence="7">
    <location>
        <begin position="55"/>
        <end position="77"/>
    </location>
</feature>
<dbReference type="PANTHER" id="PTHR30151">
    <property type="entry name" value="ALKANE SULFONATE ABC TRANSPORTER-RELATED, MEMBRANE SUBUNIT"/>
    <property type="match status" value="1"/>
</dbReference>
<comment type="caution">
    <text evidence="9">The sequence shown here is derived from an EMBL/GenBank/DDBJ whole genome shotgun (WGS) entry which is preliminary data.</text>
</comment>
<dbReference type="RefSeq" id="WP_311761741.1">
    <property type="nucleotide sequence ID" value="NZ_JAVRQI010000029.1"/>
</dbReference>
<proteinExistence type="inferred from homology"/>
<name>A0ABU3EKA1_9RHOB</name>
<dbReference type="EMBL" id="JAVRQI010000029">
    <property type="protein sequence ID" value="MDT1064659.1"/>
    <property type="molecule type" value="Genomic_DNA"/>
</dbReference>
<keyword evidence="5 7" id="KW-1133">Transmembrane helix</keyword>
<sequence length="240" mass="25404">MALFCALALCLWEASVLIFNFPAYVLPSASAVFLVIIGAWGELGPHLIATTWKAFVAAPTAVAVALGLTLLSDTAALLRNPILITTSFLEAIPKVAIAPLLIIWLGVGTESKIFLAVLICLYPAYQRLEAAWLAVPGELVDFAKSLGASPLKVAITIRLRWIVADLWECLRLCIPLSFVGVMLGEIVASEDGIGTVVMYGLGQLDMALVMACAFGIGLISSAAVLLCSLAHRSALSHRDA</sequence>
<evidence type="ECO:0000259" key="8">
    <source>
        <dbReference type="PROSITE" id="PS50928"/>
    </source>
</evidence>
<dbReference type="InterPro" id="IPR035906">
    <property type="entry name" value="MetI-like_sf"/>
</dbReference>
<dbReference type="Gene3D" id="1.10.3720.10">
    <property type="entry name" value="MetI-like"/>
    <property type="match status" value="1"/>
</dbReference>
<feature type="domain" description="ABC transmembrane type-1" evidence="8">
    <location>
        <begin position="47"/>
        <end position="227"/>
    </location>
</feature>
<dbReference type="Pfam" id="PF00528">
    <property type="entry name" value="BPD_transp_1"/>
    <property type="match status" value="1"/>
</dbReference>
<evidence type="ECO:0000256" key="3">
    <source>
        <dbReference type="ARBA" id="ARBA00022475"/>
    </source>
</evidence>
<keyword evidence="10" id="KW-1185">Reference proteome</keyword>
<evidence type="ECO:0000256" key="7">
    <source>
        <dbReference type="RuleBase" id="RU363032"/>
    </source>
</evidence>
<evidence type="ECO:0000256" key="4">
    <source>
        <dbReference type="ARBA" id="ARBA00022692"/>
    </source>
</evidence>
<evidence type="ECO:0000256" key="6">
    <source>
        <dbReference type="ARBA" id="ARBA00023136"/>
    </source>
</evidence>
<protein>
    <submittedName>
        <fullName evidence="9">ABC transporter permease subunit</fullName>
    </submittedName>
</protein>
<organism evidence="9 10">
    <name type="scientific">Paracoccus broussonetiae</name>
    <dbReference type="NCBI Taxonomy" id="3075834"/>
    <lineage>
        <taxon>Bacteria</taxon>
        <taxon>Pseudomonadati</taxon>
        <taxon>Pseudomonadota</taxon>
        <taxon>Alphaproteobacteria</taxon>
        <taxon>Rhodobacterales</taxon>
        <taxon>Paracoccaceae</taxon>
        <taxon>Paracoccus</taxon>
    </lineage>
</organism>
<feature type="transmembrane region" description="Helical" evidence="7">
    <location>
        <begin position="208"/>
        <end position="230"/>
    </location>
</feature>
<dbReference type="PROSITE" id="PS50928">
    <property type="entry name" value="ABC_TM1"/>
    <property type="match status" value="1"/>
</dbReference>
<dbReference type="InterPro" id="IPR000515">
    <property type="entry name" value="MetI-like"/>
</dbReference>
<evidence type="ECO:0000313" key="9">
    <source>
        <dbReference type="EMBL" id="MDT1064659.1"/>
    </source>
</evidence>
<keyword evidence="6 7" id="KW-0472">Membrane</keyword>
<accession>A0ABU3EKA1</accession>
<keyword evidence="2 7" id="KW-0813">Transport</keyword>
<evidence type="ECO:0000313" key="10">
    <source>
        <dbReference type="Proteomes" id="UP001251085"/>
    </source>
</evidence>
<reference evidence="10" key="1">
    <citation type="submission" date="2023-07" db="EMBL/GenBank/DDBJ databases">
        <title>Characterization of two Paracoccaceae strains isolated from Phycosphere and proposal of Xinfangfangia lacusdiani sp. nov.</title>
        <authorList>
            <person name="Deng Y."/>
            <person name="Zhang Y.Q."/>
        </authorList>
    </citation>
    <scope>NUCLEOTIDE SEQUENCE [LARGE SCALE GENOMIC DNA]</scope>
    <source>
        <strain evidence="10">CPCC 101403</strain>
    </source>
</reference>
<comment type="subcellular location">
    <subcellularLocation>
        <location evidence="1 7">Cell membrane</location>
        <topology evidence="1 7">Multi-pass membrane protein</topology>
    </subcellularLocation>
</comment>
<evidence type="ECO:0000256" key="2">
    <source>
        <dbReference type="ARBA" id="ARBA00022448"/>
    </source>
</evidence>
<comment type="similarity">
    <text evidence="7">Belongs to the binding-protein-dependent transport system permease family.</text>
</comment>
<dbReference type="PANTHER" id="PTHR30151:SF0">
    <property type="entry name" value="ABC TRANSPORTER PERMEASE PROTEIN MJ0413-RELATED"/>
    <property type="match status" value="1"/>
</dbReference>
<dbReference type="Proteomes" id="UP001251085">
    <property type="component" value="Unassembled WGS sequence"/>
</dbReference>
<feature type="transmembrane region" description="Helical" evidence="7">
    <location>
        <begin position="26"/>
        <end position="43"/>
    </location>
</feature>
<keyword evidence="3" id="KW-1003">Cell membrane</keyword>
<keyword evidence="4 7" id="KW-0812">Transmembrane</keyword>
<dbReference type="SUPFAM" id="SSF161098">
    <property type="entry name" value="MetI-like"/>
    <property type="match status" value="1"/>
</dbReference>
<evidence type="ECO:0000256" key="5">
    <source>
        <dbReference type="ARBA" id="ARBA00022989"/>
    </source>
</evidence>
<evidence type="ECO:0000256" key="1">
    <source>
        <dbReference type="ARBA" id="ARBA00004651"/>
    </source>
</evidence>
<gene>
    <name evidence="9" type="ORF">RM190_22580</name>
</gene>